<keyword evidence="3" id="KW-1185">Reference proteome</keyword>
<dbReference type="Pfam" id="PF00583">
    <property type="entry name" value="Acetyltransf_1"/>
    <property type="match status" value="1"/>
</dbReference>
<sequence>MVSNEFTIREMTEADVPFGLSLGEMSGWNQMPADWLRIYRYEPRGCFVGMMNETPVATISTTTYGTDLAWIGMMLVHPDFRRQGIATALMKHVIAWLEERGTECIKLDATPAGATVYEQLGFKREWEFHRYEKRGDVGTVENVEGLENFQVEQFDRKAFGVDRSEWLSRLAADSKVVSQQNGYGMLRPGRLATYLGPVIAETPDLAEGLIHQLISEQHKTIFWDAPGPNADAIELTKRFGFQPVRPLIRMWRGEKLVVGNVNKQYALASPATG</sequence>
<dbReference type="InterPro" id="IPR041496">
    <property type="entry name" value="YitH/HolE_GNAT"/>
</dbReference>
<dbReference type="AlphaFoldDB" id="A0A517QR93"/>
<dbReference type="RefSeq" id="WP_145201632.1">
    <property type="nucleotide sequence ID" value="NZ_CP036267.1"/>
</dbReference>
<dbReference type="Pfam" id="PF18014">
    <property type="entry name" value="Acetyltransf_18"/>
    <property type="match status" value="1"/>
</dbReference>
<proteinExistence type="predicted"/>
<organism evidence="2 3">
    <name type="scientific">Thalassoglobus polymorphus</name>
    <dbReference type="NCBI Taxonomy" id="2527994"/>
    <lineage>
        <taxon>Bacteria</taxon>
        <taxon>Pseudomonadati</taxon>
        <taxon>Planctomycetota</taxon>
        <taxon>Planctomycetia</taxon>
        <taxon>Planctomycetales</taxon>
        <taxon>Planctomycetaceae</taxon>
        <taxon>Thalassoglobus</taxon>
    </lineage>
</organism>
<dbReference type="OrthoDB" id="8453373at2"/>
<dbReference type="InterPro" id="IPR052729">
    <property type="entry name" value="Acyl/Acetyltrans_Enzymes"/>
</dbReference>
<dbReference type="KEGG" id="tpol:Mal48_34100"/>
<dbReference type="InterPro" id="IPR000182">
    <property type="entry name" value="GNAT_dom"/>
</dbReference>
<dbReference type="PANTHER" id="PTHR47237:SF2">
    <property type="entry name" value="BLL4206 PROTEIN"/>
    <property type="match status" value="1"/>
</dbReference>
<dbReference type="GO" id="GO:0016747">
    <property type="term" value="F:acyltransferase activity, transferring groups other than amino-acyl groups"/>
    <property type="evidence" value="ECO:0007669"/>
    <property type="project" value="InterPro"/>
</dbReference>
<dbReference type="Gene3D" id="3.40.630.90">
    <property type="match status" value="1"/>
</dbReference>
<evidence type="ECO:0000313" key="2">
    <source>
        <dbReference type="EMBL" id="QDT34150.1"/>
    </source>
</evidence>
<name>A0A517QR93_9PLAN</name>
<dbReference type="SUPFAM" id="SSF55729">
    <property type="entry name" value="Acyl-CoA N-acyltransferases (Nat)"/>
    <property type="match status" value="1"/>
</dbReference>
<dbReference type="Gene3D" id="3.40.630.30">
    <property type="match status" value="1"/>
</dbReference>
<dbReference type="PANTHER" id="PTHR47237">
    <property type="entry name" value="SLL0310 PROTEIN"/>
    <property type="match status" value="1"/>
</dbReference>
<dbReference type="PROSITE" id="PS51186">
    <property type="entry name" value="GNAT"/>
    <property type="match status" value="1"/>
</dbReference>
<gene>
    <name evidence="2" type="ORF">Mal48_34100</name>
</gene>
<dbReference type="InterPro" id="IPR016181">
    <property type="entry name" value="Acyl_CoA_acyltransferase"/>
</dbReference>
<keyword evidence="2" id="KW-0808">Transferase</keyword>
<dbReference type="EMBL" id="CP036267">
    <property type="protein sequence ID" value="QDT34150.1"/>
    <property type="molecule type" value="Genomic_DNA"/>
</dbReference>
<accession>A0A517QR93</accession>
<feature type="domain" description="N-acetyltransferase" evidence="1">
    <location>
        <begin position="6"/>
        <end position="144"/>
    </location>
</feature>
<evidence type="ECO:0000259" key="1">
    <source>
        <dbReference type="PROSITE" id="PS51186"/>
    </source>
</evidence>
<reference evidence="2 3" key="1">
    <citation type="submission" date="2019-02" db="EMBL/GenBank/DDBJ databases">
        <title>Deep-cultivation of Planctomycetes and their phenomic and genomic characterization uncovers novel biology.</title>
        <authorList>
            <person name="Wiegand S."/>
            <person name="Jogler M."/>
            <person name="Boedeker C."/>
            <person name="Pinto D."/>
            <person name="Vollmers J."/>
            <person name="Rivas-Marin E."/>
            <person name="Kohn T."/>
            <person name="Peeters S.H."/>
            <person name="Heuer A."/>
            <person name="Rast P."/>
            <person name="Oberbeckmann S."/>
            <person name="Bunk B."/>
            <person name="Jeske O."/>
            <person name="Meyerdierks A."/>
            <person name="Storesund J.E."/>
            <person name="Kallscheuer N."/>
            <person name="Luecker S."/>
            <person name="Lage O.M."/>
            <person name="Pohl T."/>
            <person name="Merkel B.J."/>
            <person name="Hornburger P."/>
            <person name="Mueller R.-W."/>
            <person name="Bruemmer F."/>
            <person name="Labrenz M."/>
            <person name="Spormann A.M."/>
            <person name="Op den Camp H."/>
            <person name="Overmann J."/>
            <person name="Amann R."/>
            <person name="Jetten M.S.M."/>
            <person name="Mascher T."/>
            <person name="Medema M.H."/>
            <person name="Devos D.P."/>
            <person name="Kaster A.-K."/>
            <person name="Ovreas L."/>
            <person name="Rohde M."/>
            <person name="Galperin M.Y."/>
            <person name="Jogler C."/>
        </authorList>
    </citation>
    <scope>NUCLEOTIDE SEQUENCE [LARGE SCALE GENOMIC DNA]</scope>
    <source>
        <strain evidence="2 3">Mal48</strain>
    </source>
</reference>
<dbReference type="Proteomes" id="UP000315724">
    <property type="component" value="Chromosome"/>
</dbReference>
<protein>
    <submittedName>
        <fullName evidence="2">Putative acetyltransferase</fullName>
    </submittedName>
</protein>
<evidence type="ECO:0000313" key="3">
    <source>
        <dbReference type="Proteomes" id="UP000315724"/>
    </source>
</evidence>
<dbReference type="CDD" id="cd04301">
    <property type="entry name" value="NAT_SF"/>
    <property type="match status" value="1"/>
</dbReference>